<reference evidence="2 3" key="2">
    <citation type="journal article" date="2011" name="PLoS Genet.">
        <title>Caenorhabditis briggsae recombinant inbred line genotypes reveal inter-strain incompatibility and the evolution of recombination.</title>
        <authorList>
            <person name="Ross J.A."/>
            <person name="Koboldt D.C."/>
            <person name="Staisch J.E."/>
            <person name="Chamberlin H.M."/>
            <person name="Gupta B.P."/>
            <person name="Miller R.D."/>
            <person name="Baird S.E."/>
            <person name="Haag E.S."/>
        </authorList>
    </citation>
    <scope>NUCLEOTIDE SEQUENCE [LARGE SCALE GENOMIC DNA]</scope>
    <source>
        <strain evidence="2 3">AF16</strain>
    </source>
</reference>
<dbReference type="Proteomes" id="UP000008549">
    <property type="component" value="Unassembled WGS sequence"/>
</dbReference>
<dbReference type="CTD" id="8586849"/>
<organism evidence="2 3">
    <name type="scientific">Caenorhabditis briggsae</name>
    <dbReference type="NCBI Taxonomy" id="6238"/>
    <lineage>
        <taxon>Eukaryota</taxon>
        <taxon>Metazoa</taxon>
        <taxon>Ecdysozoa</taxon>
        <taxon>Nematoda</taxon>
        <taxon>Chromadorea</taxon>
        <taxon>Rhabditida</taxon>
        <taxon>Rhabditina</taxon>
        <taxon>Rhabditomorpha</taxon>
        <taxon>Rhabditoidea</taxon>
        <taxon>Rhabditidae</taxon>
        <taxon>Peloderinae</taxon>
        <taxon>Caenorhabditis</taxon>
    </lineage>
</organism>
<gene>
    <name evidence="2 4" type="ORF">CBG05026</name>
    <name evidence="2" type="ORF">CBG_05026</name>
</gene>
<dbReference type="WormBase" id="CBG05026">
    <property type="protein sequence ID" value="CBP06957"/>
    <property type="gene ID" value="WBGene00027581"/>
</dbReference>
<dbReference type="FunCoup" id="A8WZ03">
    <property type="interactions" value="894"/>
</dbReference>
<sequence>MSRNLVRYNPPPEQYLQRCTRMWARDRATGGVSLAFVPDFNKGIETPEAMEKVCEEAESILLKHKLFSEETRFFTEDYSSKLDVLETTFETLMTELLDEVPAPHLRLEYSNVIAFYMTAREMFTFISTFTENEHWVMPCDLVDKFIEYFETVRLIKKYSFVDLRNFLEVLEFSNEILLCIQTHYRIKKKFIRNEEPSFPRDDCERYYSYDYEWFCGSVISGPYHMDCCRWLCVSRHAQMNLTIFRCETMAAAHGTFFDYLMNIPVPFPGSADSPKLILSALSSREACFRDANMRSLATLKELIEGDPELKYTRDTANFVNLRGDIRRKKRNVADLLVRSERNNCLPFYLIISVLSRVEAQLLLLHRAYAPFIDKNIGLYGKSMPKTVIVFEIAFRIFVITNAETCSKLPLNPEIEGLLKQLNTETRIHIQRFYEDYEEECEKFYTEPVPVDLENDTNQFPYQVDVDDFPEDLADFVTPMITHLYWEQYELDRLNEDYAFVKQGYFDWPKAAGTAPFTINKHRPAIHAFDCNFSQVYSQNICERVQKSHCIKAINRIASDAFWGNEIIKSCEQAIEEAKCVPSISEINQEFATTFKAAIGEKVLDGMDVVEVTNMIGEIVHAHISASALRTKYPSPKGEIGTAQTAKNIAKEVLQTFLDYVKTQEAMVAKKLSAPKTKVEAVGAARAAQKSIIDRLDLLHRQLVAQATGTRLPENIISESSDEATSSEASDNGIDDDDTFYPVPDPTLDLFFDALNQAPLSHKEFGEIMASGMFGSEVPPEMVNAFLARVIKVTYCWASFDISDMTNPIYNVPLD</sequence>
<dbReference type="EMBL" id="HE600917">
    <property type="protein sequence ID" value="CAP25612.2"/>
    <property type="molecule type" value="Genomic_DNA"/>
</dbReference>
<dbReference type="KEGG" id="cbr:CBG_05026"/>
<dbReference type="GeneID" id="8586849"/>
<dbReference type="eggNOG" id="ENOG502TG1T">
    <property type="taxonomic scope" value="Eukaryota"/>
</dbReference>
<evidence type="ECO:0000313" key="2">
    <source>
        <dbReference type="EMBL" id="CAP25612.2"/>
    </source>
</evidence>
<name>A8WZ03_CAEBR</name>
<dbReference type="OMA" id="PYDYEWL"/>
<dbReference type="InParanoid" id="A8WZ03"/>
<evidence type="ECO:0000313" key="4">
    <source>
        <dbReference type="WormBase" id="CBG05026"/>
    </source>
</evidence>
<dbReference type="RefSeq" id="XP_045092820.1">
    <property type="nucleotide sequence ID" value="XM_045239820.1"/>
</dbReference>
<dbReference type="AlphaFoldDB" id="A8WZ03"/>
<keyword evidence="3" id="KW-1185">Reference proteome</keyword>
<protein>
    <submittedName>
        <fullName evidence="2">Protein CBG05026</fullName>
    </submittedName>
</protein>
<evidence type="ECO:0000256" key="1">
    <source>
        <dbReference type="SAM" id="MobiDB-lite"/>
    </source>
</evidence>
<accession>A8WZ03</accession>
<dbReference type="HOGENOM" id="CLU_018509_0_0_1"/>
<evidence type="ECO:0000313" key="3">
    <source>
        <dbReference type="Proteomes" id="UP000008549"/>
    </source>
</evidence>
<feature type="region of interest" description="Disordered" evidence="1">
    <location>
        <begin position="713"/>
        <end position="737"/>
    </location>
</feature>
<reference evidence="2 3" key="1">
    <citation type="journal article" date="2003" name="PLoS Biol.">
        <title>The genome sequence of Caenorhabditis briggsae: a platform for comparative genomics.</title>
        <authorList>
            <person name="Stein L.D."/>
            <person name="Bao Z."/>
            <person name="Blasiar D."/>
            <person name="Blumenthal T."/>
            <person name="Brent M.R."/>
            <person name="Chen N."/>
            <person name="Chinwalla A."/>
            <person name="Clarke L."/>
            <person name="Clee C."/>
            <person name="Coghlan A."/>
            <person name="Coulson A."/>
            <person name="D'Eustachio P."/>
            <person name="Fitch D.H."/>
            <person name="Fulton L.A."/>
            <person name="Fulton R.E."/>
            <person name="Griffiths-Jones S."/>
            <person name="Harris T.W."/>
            <person name="Hillier L.W."/>
            <person name="Kamath R."/>
            <person name="Kuwabara P.E."/>
            <person name="Mardis E.R."/>
            <person name="Marra M.A."/>
            <person name="Miner T.L."/>
            <person name="Minx P."/>
            <person name="Mullikin J.C."/>
            <person name="Plumb R.W."/>
            <person name="Rogers J."/>
            <person name="Schein J.E."/>
            <person name="Sohrmann M."/>
            <person name="Spieth J."/>
            <person name="Stajich J.E."/>
            <person name="Wei C."/>
            <person name="Willey D."/>
            <person name="Wilson R.K."/>
            <person name="Durbin R."/>
            <person name="Waterston R.H."/>
        </authorList>
    </citation>
    <scope>NUCLEOTIDE SEQUENCE [LARGE SCALE GENOMIC DNA]</scope>
    <source>
        <strain evidence="2 3">AF16</strain>
    </source>
</reference>
<proteinExistence type="predicted"/>